<proteinExistence type="predicted"/>
<evidence type="ECO:0000259" key="2">
    <source>
        <dbReference type="Pfam" id="PF22513"/>
    </source>
</evidence>
<evidence type="ECO:0000256" key="1">
    <source>
        <dbReference type="SAM" id="MobiDB-lite"/>
    </source>
</evidence>
<reference evidence="3 4" key="2">
    <citation type="submission" date="2020-05" db="EMBL/GenBank/DDBJ databases">
        <title>Draft genome sequence of Desulfovibrio sp. strainFSS-1.</title>
        <authorList>
            <person name="Shimoshige H."/>
            <person name="Kobayashi H."/>
            <person name="Maekawa T."/>
        </authorList>
    </citation>
    <scope>NUCLEOTIDE SEQUENCE [LARGE SCALE GENOMIC DNA]</scope>
    <source>
        <strain evidence="3 4">SIID29052-01</strain>
    </source>
</reference>
<dbReference type="EMBL" id="BLTE01000001">
    <property type="protein sequence ID" value="GFK92648.1"/>
    <property type="molecule type" value="Genomic_DNA"/>
</dbReference>
<comment type="caution">
    <text evidence="3">The sequence shown here is derived from an EMBL/GenBank/DDBJ whole genome shotgun (WGS) entry which is preliminary data.</text>
</comment>
<keyword evidence="4" id="KW-1185">Reference proteome</keyword>
<gene>
    <name evidence="3" type="ORF">NNJEOMEG_00473</name>
</gene>
<dbReference type="InterPro" id="IPR010985">
    <property type="entry name" value="Ribbon_hlx_hlx"/>
</dbReference>
<protein>
    <recommendedName>
        <fullName evidence="2">Antitoxin FitA-like ribbon-helix-helix domain-containing protein</fullName>
    </recommendedName>
</protein>
<reference evidence="3 4" key="1">
    <citation type="submission" date="2020-04" db="EMBL/GenBank/DDBJ databases">
        <authorList>
            <consortium name="Desulfovibrio sp. FSS-1 genome sequencing consortium"/>
            <person name="Shimoshige H."/>
            <person name="Kobayashi H."/>
            <person name="Maekawa T."/>
        </authorList>
    </citation>
    <scope>NUCLEOTIDE SEQUENCE [LARGE SCALE GENOMIC DNA]</scope>
    <source>
        <strain evidence="3 4">SIID29052-01</strain>
    </source>
</reference>
<dbReference type="RefSeq" id="WP_173080896.1">
    <property type="nucleotide sequence ID" value="NZ_BLTE01000001.1"/>
</dbReference>
<dbReference type="Proteomes" id="UP000494245">
    <property type="component" value="Unassembled WGS sequence"/>
</dbReference>
<organism evidence="3 4">
    <name type="scientific">Fundidesulfovibrio magnetotacticus</name>
    <dbReference type="NCBI Taxonomy" id="2730080"/>
    <lineage>
        <taxon>Bacteria</taxon>
        <taxon>Pseudomonadati</taxon>
        <taxon>Thermodesulfobacteriota</taxon>
        <taxon>Desulfovibrionia</taxon>
        <taxon>Desulfovibrionales</taxon>
        <taxon>Desulfovibrionaceae</taxon>
        <taxon>Fundidesulfovibrio</taxon>
    </lineage>
</organism>
<evidence type="ECO:0000313" key="4">
    <source>
        <dbReference type="Proteomes" id="UP000494245"/>
    </source>
</evidence>
<feature type="domain" description="Antitoxin FitA-like ribbon-helix-helix" evidence="2">
    <location>
        <begin position="2"/>
        <end position="40"/>
    </location>
</feature>
<dbReference type="Pfam" id="PF22513">
    <property type="entry name" value="FitA-like_RHH"/>
    <property type="match status" value="1"/>
</dbReference>
<dbReference type="SUPFAM" id="SSF47598">
    <property type="entry name" value="Ribbon-helix-helix"/>
    <property type="match status" value="1"/>
</dbReference>
<dbReference type="GO" id="GO:0006355">
    <property type="term" value="P:regulation of DNA-templated transcription"/>
    <property type="evidence" value="ECO:0007669"/>
    <property type="project" value="InterPro"/>
</dbReference>
<dbReference type="InterPro" id="IPR053853">
    <property type="entry name" value="FitA-like_RHH"/>
</dbReference>
<feature type="region of interest" description="Disordered" evidence="1">
    <location>
        <begin position="54"/>
        <end position="81"/>
    </location>
</feature>
<dbReference type="InterPro" id="IPR013321">
    <property type="entry name" value="Arc_rbn_hlx_hlx"/>
</dbReference>
<evidence type="ECO:0000313" key="3">
    <source>
        <dbReference type="EMBL" id="GFK92648.1"/>
    </source>
</evidence>
<accession>A0A6V8LQN5</accession>
<dbReference type="AlphaFoldDB" id="A0A6V8LQN5"/>
<name>A0A6V8LQN5_9BACT</name>
<sequence>MAQLIVRNLDEDLVRLLKQRAAAKGVSVESEHRRILEEALRPGADDFWDMARRLQESSRPQKTDSAELIRQERDRRAGFVK</sequence>
<dbReference type="Gene3D" id="1.10.1220.10">
    <property type="entry name" value="Met repressor-like"/>
    <property type="match status" value="1"/>
</dbReference>